<reference evidence="2" key="1">
    <citation type="journal article" date="2018" name="Nat. Plants">
        <title>Whole-genome landscape of Medicago truncatula symbiotic genes.</title>
        <authorList>
            <person name="Pecrix Y."/>
            <person name="Staton S.E."/>
            <person name="Sallet E."/>
            <person name="Lelandais-Briere C."/>
            <person name="Moreau S."/>
            <person name="Carrere S."/>
            <person name="Blein T."/>
            <person name="Jardinaud M.F."/>
            <person name="Latrasse D."/>
            <person name="Zouine M."/>
            <person name="Zahm M."/>
            <person name="Kreplak J."/>
            <person name="Mayjonade B."/>
            <person name="Satge C."/>
            <person name="Perez M."/>
            <person name="Cauet S."/>
            <person name="Marande W."/>
            <person name="Chantry-Darmon C."/>
            <person name="Lopez-Roques C."/>
            <person name="Bouchez O."/>
            <person name="Berard A."/>
            <person name="Debelle F."/>
            <person name="Munos S."/>
            <person name="Bendahmane A."/>
            <person name="Berges H."/>
            <person name="Niebel A."/>
            <person name="Buitink J."/>
            <person name="Frugier F."/>
            <person name="Benhamed M."/>
            <person name="Crespi M."/>
            <person name="Gouzy J."/>
            <person name="Gamas P."/>
        </authorList>
    </citation>
    <scope>NUCLEOTIDE SEQUENCE [LARGE SCALE GENOMIC DNA]</scope>
    <source>
        <strain evidence="2">cv. Jemalong A17</strain>
    </source>
</reference>
<proteinExistence type="predicted"/>
<dbReference type="Gramene" id="rna18396">
    <property type="protein sequence ID" value="RHN69868.1"/>
    <property type="gene ID" value="gene18396"/>
</dbReference>
<protein>
    <submittedName>
        <fullName evidence="1">Uncharacterized protein</fullName>
    </submittedName>
</protein>
<organism evidence="1 2">
    <name type="scientific">Medicago truncatula</name>
    <name type="common">Barrel medic</name>
    <name type="synonym">Medicago tribuloides</name>
    <dbReference type="NCBI Taxonomy" id="3880"/>
    <lineage>
        <taxon>Eukaryota</taxon>
        <taxon>Viridiplantae</taxon>
        <taxon>Streptophyta</taxon>
        <taxon>Embryophyta</taxon>
        <taxon>Tracheophyta</taxon>
        <taxon>Spermatophyta</taxon>
        <taxon>Magnoliopsida</taxon>
        <taxon>eudicotyledons</taxon>
        <taxon>Gunneridae</taxon>
        <taxon>Pentapetalae</taxon>
        <taxon>rosids</taxon>
        <taxon>fabids</taxon>
        <taxon>Fabales</taxon>
        <taxon>Fabaceae</taxon>
        <taxon>Papilionoideae</taxon>
        <taxon>50 kb inversion clade</taxon>
        <taxon>NPAAA clade</taxon>
        <taxon>Hologalegina</taxon>
        <taxon>IRL clade</taxon>
        <taxon>Trifolieae</taxon>
        <taxon>Medicago</taxon>
    </lineage>
</organism>
<accession>A0A396IYZ0</accession>
<sequence>MAMCHYNPDRRRFAVKKIMSCHSRIMERQSRTEDHPEVSERDLSVMGCCCRNQTADLSQPVPFKKYCDAAWAPDPR</sequence>
<dbReference type="Proteomes" id="UP000265566">
    <property type="component" value="Chromosome 3"/>
</dbReference>
<evidence type="ECO:0000313" key="2">
    <source>
        <dbReference type="Proteomes" id="UP000265566"/>
    </source>
</evidence>
<dbReference type="EMBL" id="PSQE01000003">
    <property type="protein sequence ID" value="RHN69868.1"/>
    <property type="molecule type" value="Genomic_DNA"/>
</dbReference>
<dbReference type="AlphaFoldDB" id="A0A396IYZ0"/>
<name>A0A396IYZ0_MEDTR</name>
<evidence type="ECO:0000313" key="1">
    <source>
        <dbReference type="EMBL" id="RHN69868.1"/>
    </source>
</evidence>
<comment type="caution">
    <text evidence="1">The sequence shown here is derived from an EMBL/GenBank/DDBJ whole genome shotgun (WGS) entry which is preliminary data.</text>
</comment>
<gene>
    <name evidence="1" type="ORF">MtrunA17_Chr3g0129461</name>
</gene>